<dbReference type="GO" id="GO:0008270">
    <property type="term" value="F:zinc ion binding"/>
    <property type="evidence" value="ECO:0007669"/>
    <property type="project" value="UniProtKB-KW"/>
</dbReference>
<evidence type="ECO:0000256" key="2">
    <source>
        <dbReference type="ARBA" id="ARBA00022723"/>
    </source>
</evidence>
<dbReference type="PANTHER" id="PTHR23257">
    <property type="entry name" value="SERINE-THREONINE PROTEIN KINASE"/>
    <property type="match status" value="1"/>
</dbReference>
<feature type="region of interest" description="Disordered" evidence="8">
    <location>
        <begin position="1"/>
        <end position="43"/>
    </location>
</feature>
<organism evidence="10 11">
    <name type="scientific">Ancylostoma caninum</name>
    <name type="common">Dog hookworm</name>
    <dbReference type="NCBI Taxonomy" id="29170"/>
    <lineage>
        <taxon>Eukaryota</taxon>
        <taxon>Metazoa</taxon>
        <taxon>Ecdysozoa</taxon>
        <taxon>Nematoda</taxon>
        <taxon>Chromadorea</taxon>
        <taxon>Rhabditida</taxon>
        <taxon>Rhabditina</taxon>
        <taxon>Rhabditomorpha</taxon>
        <taxon>Strongyloidea</taxon>
        <taxon>Ancylostomatidae</taxon>
        <taxon>Ancylostomatinae</taxon>
        <taxon>Ancylostoma</taxon>
    </lineage>
</organism>
<dbReference type="OrthoDB" id="774951at2759"/>
<evidence type="ECO:0000313" key="10">
    <source>
        <dbReference type="EMBL" id="RCN40401.1"/>
    </source>
</evidence>
<keyword evidence="3" id="KW-0863">Zinc-finger</keyword>
<keyword evidence="2" id="KW-0479">Metal-binding</keyword>
<keyword evidence="10" id="KW-0418">Kinase</keyword>
<evidence type="ECO:0000259" key="9">
    <source>
        <dbReference type="PROSITE" id="PS50011"/>
    </source>
</evidence>
<dbReference type="GO" id="GO:0003735">
    <property type="term" value="F:structural constituent of ribosome"/>
    <property type="evidence" value="ECO:0007669"/>
    <property type="project" value="InterPro"/>
</dbReference>
<accession>A0A368G7J4</accession>
<dbReference type="Pfam" id="PF07714">
    <property type="entry name" value="PK_Tyr_Ser-Thr"/>
    <property type="match status" value="1"/>
</dbReference>
<comment type="caution">
    <text evidence="10">The sequence shown here is derived from an EMBL/GenBank/DDBJ whole genome shotgun (WGS) entry which is preliminary data.</text>
</comment>
<dbReference type="Pfam" id="PF01196">
    <property type="entry name" value="Ribosomal_L17"/>
    <property type="match status" value="1"/>
</dbReference>
<feature type="region of interest" description="Disordered" evidence="8">
    <location>
        <begin position="72"/>
        <end position="149"/>
    </location>
</feature>
<keyword evidence="4" id="KW-0862">Zinc</keyword>
<dbReference type="GO" id="GO:0002119">
    <property type="term" value="P:nematode larval development"/>
    <property type="evidence" value="ECO:0007669"/>
    <property type="project" value="UniProtKB-ARBA"/>
</dbReference>
<dbReference type="STRING" id="29170.A0A368G7J4"/>
<comment type="similarity">
    <text evidence="1">Belongs to the protein kinase superfamily. TKL Ser/Thr protein kinase family.</text>
</comment>
<dbReference type="FunFam" id="3.30.200.20:FF:000911">
    <property type="entry name" value="Protein CBR-KSR-1"/>
    <property type="match status" value="1"/>
</dbReference>
<proteinExistence type="inferred from homology"/>
<evidence type="ECO:0000256" key="6">
    <source>
        <dbReference type="ARBA" id="ARBA00035290"/>
    </source>
</evidence>
<dbReference type="Gene3D" id="3.90.1030.10">
    <property type="entry name" value="Ribosomal protein L17"/>
    <property type="match status" value="1"/>
</dbReference>
<dbReference type="FunFam" id="3.90.1030.10:FF:000015">
    <property type="entry name" value="Mitochondrial Ribosomal Protein, Large"/>
    <property type="match status" value="1"/>
</dbReference>
<dbReference type="InterPro" id="IPR011009">
    <property type="entry name" value="Kinase-like_dom_sf"/>
</dbReference>
<dbReference type="GO" id="GO:0004672">
    <property type="term" value="F:protein kinase activity"/>
    <property type="evidence" value="ECO:0007669"/>
    <property type="project" value="InterPro"/>
</dbReference>
<dbReference type="SUPFAM" id="SSF64263">
    <property type="entry name" value="Prokaryotic ribosomal protein L17"/>
    <property type="match status" value="1"/>
</dbReference>
<dbReference type="Gene3D" id="3.30.200.20">
    <property type="entry name" value="Phosphorylase Kinase, domain 1"/>
    <property type="match status" value="1"/>
</dbReference>
<evidence type="ECO:0000313" key="11">
    <source>
        <dbReference type="Proteomes" id="UP000252519"/>
    </source>
</evidence>
<dbReference type="PROSITE" id="PS00109">
    <property type="entry name" value="PROTEIN_KINASE_TYR"/>
    <property type="match status" value="1"/>
</dbReference>
<feature type="compositionally biased region" description="Low complexity" evidence="8">
    <location>
        <begin position="22"/>
        <end position="35"/>
    </location>
</feature>
<keyword evidence="5" id="KW-0469">Meiosis</keyword>
<evidence type="ECO:0000256" key="3">
    <source>
        <dbReference type="ARBA" id="ARBA00022771"/>
    </source>
</evidence>
<dbReference type="Proteomes" id="UP000252519">
    <property type="component" value="Unassembled WGS sequence"/>
</dbReference>
<dbReference type="GO" id="GO:0005524">
    <property type="term" value="F:ATP binding"/>
    <property type="evidence" value="ECO:0007669"/>
    <property type="project" value="InterPro"/>
</dbReference>
<evidence type="ECO:0000256" key="7">
    <source>
        <dbReference type="ARBA" id="ARBA00035413"/>
    </source>
</evidence>
<dbReference type="InterPro" id="IPR050167">
    <property type="entry name" value="Ser_Thr_protein_kinase"/>
</dbReference>
<sequence>MSRSLNEPAFQYPDSAMGIGDSSSSTNSSAPSTPALPLGLGHVSSPYALATAPSRSSERKFTFPDAVPEVPDIVLPDMSDSEVRPSGWSSSNADFGEGPSSLSTRHGEGSEGTVIVDSTGSGGTEIGASDGSMGGRSPVGSQGGHTWDRNRWNMSTIRGPNAQASWNEVSIPFQKIEFDKNAVVRGRFGYVQRGYHFGDVAIKFLNMDHIEESRRLDEFKSEVAAHKNTRHDNIVLFLGYCLENDKYGIVMSYCKGPSLYHLLHEKSEPIDVGAALVIATQICQGVSYLHQKKIIHKDLRSKNIFIESKNKVVITDFGLFSMKRLRHPHRNHTILTPSHWLSYLAPELIRALSEDWRELPFSESSDVFAFSTIWFELLTSSFPFAGECPDRIIWMVGNGLKAPLYNLSTAADVKRYEAMSRSSKQMTSCGFSTNLNSYFILAFEASDISPVFFLVRGFRMANRVVSTLPRIQATIGHIPQRLKTIGIEPSSRARLEVLRRIVTRMVREERAELQWNRAVEARPYLERLIQLGVERGEHDDYTSEMMEWWLPEADLITKMHKVIVPRFVDREGPFTSIYRLPTQRLLQYTVSKFERWRRYDIAVLEIDGNPFPLVLGEKENKSSSLLNVLLKDSMQNRLKKLKTNSKET</sequence>
<evidence type="ECO:0000256" key="8">
    <source>
        <dbReference type="SAM" id="MobiDB-lite"/>
    </source>
</evidence>
<dbReference type="GO" id="GO:0005840">
    <property type="term" value="C:ribosome"/>
    <property type="evidence" value="ECO:0007669"/>
    <property type="project" value="InterPro"/>
</dbReference>
<evidence type="ECO:0000256" key="5">
    <source>
        <dbReference type="ARBA" id="ARBA00023254"/>
    </source>
</evidence>
<dbReference type="GO" id="GO:0051321">
    <property type="term" value="P:meiotic cell cycle"/>
    <property type="evidence" value="ECO:0007669"/>
    <property type="project" value="UniProtKB-KW"/>
</dbReference>
<dbReference type="GO" id="GO:0007265">
    <property type="term" value="P:Ras protein signal transduction"/>
    <property type="evidence" value="ECO:0007669"/>
    <property type="project" value="TreeGrafter"/>
</dbReference>
<evidence type="ECO:0000256" key="4">
    <source>
        <dbReference type="ARBA" id="ARBA00022833"/>
    </source>
</evidence>
<dbReference type="InterPro" id="IPR000456">
    <property type="entry name" value="Ribosomal_bL17"/>
</dbReference>
<feature type="domain" description="Protein kinase" evidence="9">
    <location>
        <begin position="177"/>
        <end position="525"/>
    </location>
</feature>
<keyword evidence="10" id="KW-0808">Transferase</keyword>
<dbReference type="Gene3D" id="1.10.510.10">
    <property type="entry name" value="Transferase(Phosphotransferase) domain 1"/>
    <property type="match status" value="1"/>
</dbReference>
<dbReference type="GO" id="GO:0006412">
    <property type="term" value="P:translation"/>
    <property type="evidence" value="ECO:0007669"/>
    <property type="project" value="InterPro"/>
</dbReference>
<protein>
    <recommendedName>
        <fullName evidence="6">Large ribosomal subunit protein bL17m</fullName>
    </recommendedName>
    <alternativeName>
        <fullName evidence="7">39S ribosomal protein L17, mitochondrial</fullName>
    </alternativeName>
</protein>
<dbReference type="PANTHER" id="PTHR23257:SF963">
    <property type="entry name" value="AT08303P"/>
    <property type="match status" value="1"/>
</dbReference>
<evidence type="ECO:0000256" key="1">
    <source>
        <dbReference type="ARBA" id="ARBA00005843"/>
    </source>
</evidence>
<dbReference type="EMBL" id="JOJR01000286">
    <property type="protein sequence ID" value="RCN40401.1"/>
    <property type="molecule type" value="Genomic_DNA"/>
</dbReference>
<dbReference type="InterPro" id="IPR036373">
    <property type="entry name" value="Ribosomal_bL17_sf"/>
</dbReference>
<dbReference type="PROSITE" id="PS50011">
    <property type="entry name" value="PROTEIN_KINASE_DOM"/>
    <property type="match status" value="1"/>
</dbReference>
<name>A0A368G7J4_ANCCA</name>
<dbReference type="GO" id="GO:0040026">
    <property type="term" value="P:positive regulation of vulval development"/>
    <property type="evidence" value="ECO:0007669"/>
    <property type="project" value="UniProtKB-ARBA"/>
</dbReference>
<reference evidence="10 11" key="1">
    <citation type="submission" date="2014-10" db="EMBL/GenBank/DDBJ databases">
        <title>Draft genome of the hookworm Ancylostoma caninum.</title>
        <authorList>
            <person name="Mitreva M."/>
        </authorList>
    </citation>
    <scope>NUCLEOTIDE SEQUENCE [LARGE SCALE GENOMIC DNA]</scope>
    <source>
        <strain evidence="10 11">Baltimore</strain>
    </source>
</reference>
<dbReference type="AlphaFoldDB" id="A0A368G7J4"/>
<dbReference type="SUPFAM" id="SSF56112">
    <property type="entry name" value="Protein kinase-like (PK-like)"/>
    <property type="match status" value="1"/>
</dbReference>
<keyword evidence="11" id="KW-1185">Reference proteome</keyword>
<dbReference type="InterPro" id="IPR000719">
    <property type="entry name" value="Prot_kinase_dom"/>
</dbReference>
<dbReference type="GO" id="GO:0005737">
    <property type="term" value="C:cytoplasm"/>
    <property type="evidence" value="ECO:0007669"/>
    <property type="project" value="TreeGrafter"/>
</dbReference>
<gene>
    <name evidence="10" type="ORF">ANCCAN_13647</name>
</gene>
<dbReference type="InterPro" id="IPR008266">
    <property type="entry name" value="Tyr_kinase_AS"/>
</dbReference>
<dbReference type="InterPro" id="IPR001245">
    <property type="entry name" value="Ser-Thr/Tyr_kinase_cat_dom"/>
</dbReference>